<proteinExistence type="predicted"/>
<dbReference type="KEGG" id="drg:H9K76_11895"/>
<dbReference type="Gene3D" id="1.10.260.40">
    <property type="entry name" value="lambda repressor-like DNA-binding domains"/>
    <property type="match status" value="1"/>
</dbReference>
<protein>
    <submittedName>
        <fullName evidence="2">Helix-turn-helix transcriptional regulator</fullName>
    </submittedName>
</protein>
<dbReference type="InterPro" id="IPR001387">
    <property type="entry name" value="Cro/C1-type_HTH"/>
</dbReference>
<evidence type="ECO:0000313" key="3">
    <source>
        <dbReference type="Proteomes" id="UP000515811"/>
    </source>
</evidence>
<dbReference type="Pfam" id="PF01381">
    <property type="entry name" value="HTH_3"/>
    <property type="match status" value="1"/>
</dbReference>
<dbReference type="InterPro" id="IPR010982">
    <property type="entry name" value="Lambda_DNA-bd_dom_sf"/>
</dbReference>
<keyword evidence="3" id="KW-1185">Reference proteome</keyword>
<dbReference type="CDD" id="cd00093">
    <property type="entry name" value="HTH_XRE"/>
    <property type="match status" value="1"/>
</dbReference>
<evidence type="ECO:0000313" key="2">
    <source>
        <dbReference type="EMBL" id="QNN55385.1"/>
    </source>
</evidence>
<reference evidence="2 3" key="1">
    <citation type="submission" date="2020-08" db="EMBL/GenBank/DDBJ databases">
        <title>Genome sequence of Diaphorobacter ruginosibacter DSM 27467T.</title>
        <authorList>
            <person name="Hyun D.-W."/>
            <person name="Bae J.-W."/>
        </authorList>
    </citation>
    <scope>NUCLEOTIDE SEQUENCE [LARGE SCALE GENOMIC DNA]</scope>
    <source>
        <strain evidence="2 3">DSM 27467</strain>
    </source>
</reference>
<evidence type="ECO:0000259" key="1">
    <source>
        <dbReference type="PROSITE" id="PS50943"/>
    </source>
</evidence>
<dbReference type="Proteomes" id="UP000515811">
    <property type="component" value="Chromosome"/>
</dbReference>
<dbReference type="SUPFAM" id="SSF47413">
    <property type="entry name" value="lambda repressor-like DNA-binding domains"/>
    <property type="match status" value="1"/>
</dbReference>
<organism evidence="2 3">
    <name type="scientific">Diaphorobacter ruginosibacter</name>
    <dbReference type="NCBI Taxonomy" id="1715720"/>
    <lineage>
        <taxon>Bacteria</taxon>
        <taxon>Pseudomonadati</taxon>
        <taxon>Pseudomonadota</taxon>
        <taxon>Betaproteobacteria</taxon>
        <taxon>Burkholderiales</taxon>
        <taxon>Comamonadaceae</taxon>
        <taxon>Diaphorobacter</taxon>
    </lineage>
</organism>
<dbReference type="GO" id="GO:0003677">
    <property type="term" value="F:DNA binding"/>
    <property type="evidence" value="ECO:0007669"/>
    <property type="project" value="InterPro"/>
</dbReference>
<feature type="domain" description="HTH cro/C1-type" evidence="1">
    <location>
        <begin position="55"/>
        <end position="107"/>
    </location>
</feature>
<sequence length="109" mass="12374">MNKPISFQTIRGSDGRPAFVVVPYDEFVKNYTQANDLVPNEVVKLVFDDNMTPAKAWRVHLEVTQAEMALRMGITQSAYAQLERSEKPRKTSREKMATALGIRLGQLDF</sequence>
<accession>A0A7G9RIG0</accession>
<dbReference type="AlphaFoldDB" id="A0A7G9RIG0"/>
<dbReference type="PROSITE" id="PS50943">
    <property type="entry name" value="HTH_CROC1"/>
    <property type="match status" value="1"/>
</dbReference>
<dbReference type="EMBL" id="CP060714">
    <property type="protein sequence ID" value="QNN55385.1"/>
    <property type="molecule type" value="Genomic_DNA"/>
</dbReference>
<name>A0A7G9RIG0_9BURK</name>
<gene>
    <name evidence="2" type="ORF">H9K76_11895</name>
</gene>
<dbReference type="RefSeq" id="WP_187595658.1">
    <property type="nucleotide sequence ID" value="NZ_CP060714.1"/>
</dbReference>